<keyword evidence="3" id="KW-0175">Coiled coil</keyword>
<dbReference type="Pfam" id="PF13525">
    <property type="entry name" value="YfiO"/>
    <property type="match status" value="1"/>
</dbReference>
<dbReference type="PROSITE" id="PS51257">
    <property type="entry name" value="PROKAR_LIPOPROTEIN"/>
    <property type="match status" value="1"/>
</dbReference>
<sequence>MTASRFCLPARIGLATWGLLAVFSFSGCSLHQEYMRRGALLDSVAVRTDRIGKEQASQAAEMRELRAETLTKIEVLETKVSQLEARVIDFDERMARIGRKLGVWREAVVADTSVASESAPGLPDTSRAAIGADQLYNTAYLDFTRGKYKVAIAGFRQFLQMFSNSDMSDNALYWIGECHYSTGELNKAEKEFKQVLIRYPRGNKVPAAAYKLGLVYHAQGRDKAAQRQFQAVVEKYPGTTEAKLAQEHLSQ</sequence>
<dbReference type="InterPro" id="IPR011990">
    <property type="entry name" value="TPR-like_helical_dom_sf"/>
</dbReference>
<dbReference type="Proteomes" id="UP000215559">
    <property type="component" value="Unassembled WGS sequence"/>
</dbReference>
<evidence type="ECO:0000259" key="4">
    <source>
        <dbReference type="Pfam" id="PF13525"/>
    </source>
</evidence>
<feature type="coiled-coil region" evidence="3">
    <location>
        <begin position="66"/>
        <end position="93"/>
    </location>
</feature>
<dbReference type="SUPFAM" id="SSF48452">
    <property type="entry name" value="TPR-like"/>
    <property type="match status" value="1"/>
</dbReference>
<accession>A0A235BPZ2</accession>
<organism evidence="5 6">
    <name type="scientific">candidate division WOR-3 bacterium JGI_Cruoil_03_51_56</name>
    <dbReference type="NCBI Taxonomy" id="1973747"/>
    <lineage>
        <taxon>Bacteria</taxon>
        <taxon>Bacteria division WOR-3</taxon>
    </lineage>
</organism>
<feature type="domain" description="Outer membrane lipoprotein BamD-like" evidence="4">
    <location>
        <begin position="132"/>
        <end position="247"/>
    </location>
</feature>
<dbReference type="AlphaFoldDB" id="A0A235BPZ2"/>
<dbReference type="EMBL" id="NOZP01000162">
    <property type="protein sequence ID" value="OYD14388.1"/>
    <property type="molecule type" value="Genomic_DNA"/>
</dbReference>
<evidence type="ECO:0000256" key="3">
    <source>
        <dbReference type="SAM" id="Coils"/>
    </source>
</evidence>
<feature type="repeat" description="TPR" evidence="2">
    <location>
        <begin position="206"/>
        <end position="239"/>
    </location>
</feature>
<keyword evidence="2" id="KW-0802">TPR repeat</keyword>
<feature type="repeat" description="TPR" evidence="2">
    <location>
        <begin position="169"/>
        <end position="202"/>
    </location>
</feature>
<proteinExistence type="predicted"/>
<keyword evidence="1" id="KW-0732">Signal</keyword>
<comment type="caution">
    <text evidence="5">The sequence shown here is derived from an EMBL/GenBank/DDBJ whole genome shotgun (WGS) entry which is preliminary data.</text>
</comment>
<dbReference type="Gene3D" id="1.25.40.10">
    <property type="entry name" value="Tetratricopeptide repeat domain"/>
    <property type="match status" value="1"/>
</dbReference>
<dbReference type="InterPro" id="IPR019734">
    <property type="entry name" value="TPR_rpt"/>
</dbReference>
<reference evidence="5 6" key="1">
    <citation type="submission" date="2017-07" db="EMBL/GenBank/DDBJ databases">
        <title>Recovery of genomes from metagenomes via a dereplication, aggregation, and scoring strategy.</title>
        <authorList>
            <person name="Sieber C.M."/>
            <person name="Probst A.J."/>
            <person name="Sharrar A."/>
            <person name="Thomas B.C."/>
            <person name="Hess M."/>
            <person name="Tringe S.G."/>
            <person name="Banfield J.F."/>
        </authorList>
    </citation>
    <scope>NUCLEOTIDE SEQUENCE [LARGE SCALE GENOMIC DNA]</scope>
    <source>
        <strain evidence="5">JGI_Cruoil_03_51_56</strain>
    </source>
</reference>
<gene>
    <name evidence="5" type="primary">ygbF</name>
    <name evidence="5" type="ORF">CH330_08775</name>
</gene>
<evidence type="ECO:0000313" key="5">
    <source>
        <dbReference type="EMBL" id="OYD14388.1"/>
    </source>
</evidence>
<dbReference type="InterPro" id="IPR014162">
    <property type="entry name" value="CpoB_C"/>
</dbReference>
<name>A0A235BPZ2_UNCW3</name>
<evidence type="ECO:0000256" key="1">
    <source>
        <dbReference type="ARBA" id="ARBA00022729"/>
    </source>
</evidence>
<evidence type="ECO:0000256" key="2">
    <source>
        <dbReference type="PROSITE-ProRule" id="PRU00339"/>
    </source>
</evidence>
<dbReference type="InterPro" id="IPR039565">
    <property type="entry name" value="BamD-like"/>
</dbReference>
<protein>
    <submittedName>
        <fullName evidence="5">Tol-pal system protein YbgF</fullName>
    </submittedName>
</protein>
<evidence type="ECO:0000313" key="6">
    <source>
        <dbReference type="Proteomes" id="UP000215559"/>
    </source>
</evidence>
<dbReference type="NCBIfam" id="TIGR02795">
    <property type="entry name" value="tol_pal_ybgF"/>
    <property type="match status" value="1"/>
</dbReference>
<dbReference type="PROSITE" id="PS50005">
    <property type="entry name" value="TPR"/>
    <property type="match status" value="2"/>
</dbReference>